<comment type="cofactor">
    <cofactor evidence="1">
        <name>Zn(2+)</name>
        <dbReference type="ChEBI" id="CHEBI:29105"/>
    </cofactor>
</comment>
<evidence type="ECO:0000256" key="1">
    <source>
        <dbReference type="ARBA" id="ARBA00001947"/>
    </source>
</evidence>
<dbReference type="GO" id="GO:0046872">
    <property type="term" value="F:metal ion binding"/>
    <property type="evidence" value="ECO:0007669"/>
    <property type="project" value="UniProtKB-KW"/>
</dbReference>
<dbReference type="SUPFAM" id="SSF140990">
    <property type="entry name" value="FtsH protease domain-like"/>
    <property type="match status" value="1"/>
</dbReference>
<dbReference type="InterPro" id="IPR000642">
    <property type="entry name" value="Peptidase_M41"/>
</dbReference>
<protein>
    <submittedName>
        <fullName evidence="6">ATP-dependent Zn protease</fullName>
    </submittedName>
</protein>
<dbReference type="InterPro" id="IPR037219">
    <property type="entry name" value="Peptidase_M41-like"/>
</dbReference>
<dbReference type="GO" id="GO:0004176">
    <property type="term" value="F:ATP-dependent peptidase activity"/>
    <property type="evidence" value="ECO:0007669"/>
    <property type="project" value="InterPro"/>
</dbReference>
<dbReference type="GO" id="GO:0005524">
    <property type="term" value="F:ATP binding"/>
    <property type="evidence" value="ECO:0007669"/>
    <property type="project" value="InterPro"/>
</dbReference>
<sequence length="258" mass="28653">MTEPKNTNASDLSAAAQHANSADAILRRLATRAMGLTGADIERIVREARLKARRGKRAIRYEDIEDGIRGHRPPVPYNLRWRFALHEAGHAVVHHALDLGPVRGLNIDTGHGGYNLVGFHVWATDTRDWYENMLTMLMAGRAAEQLMLKRVSSGSGGTDDSDLARATRLSFDMERTLGFGTDHPLLYRPHRDPGAVFERDPELAARVHANLVAALDRAEKILRTRRPTFHALAKALFDAQAMDEGAVLHILTHGDLRP</sequence>
<evidence type="ECO:0000259" key="4">
    <source>
        <dbReference type="Pfam" id="PF01434"/>
    </source>
</evidence>
<dbReference type="InterPro" id="IPR041569">
    <property type="entry name" value="AAA_lid_3"/>
</dbReference>
<keyword evidence="2" id="KW-0479">Metal-binding</keyword>
<dbReference type="PANTHER" id="PTHR23076:SF97">
    <property type="entry name" value="ATP-DEPENDENT ZINC METALLOPROTEASE YME1L1"/>
    <property type="match status" value="1"/>
</dbReference>
<keyword evidence="3" id="KW-0862">Zinc</keyword>
<dbReference type="Proteomes" id="UP000317023">
    <property type="component" value="Unassembled WGS sequence"/>
</dbReference>
<dbReference type="GO" id="GO:0005886">
    <property type="term" value="C:plasma membrane"/>
    <property type="evidence" value="ECO:0007669"/>
    <property type="project" value="TreeGrafter"/>
</dbReference>
<dbReference type="AlphaFoldDB" id="A0A546XUB7"/>
<dbReference type="Gene3D" id="1.10.8.60">
    <property type="match status" value="1"/>
</dbReference>
<dbReference type="GO" id="GO:0006508">
    <property type="term" value="P:proteolysis"/>
    <property type="evidence" value="ECO:0007669"/>
    <property type="project" value="UniProtKB-KW"/>
</dbReference>
<evidence type="ECO:0000256" key="3">
    <source>
        <dbReference type="ARBA" id="ARBA00022833"/>
    </source>
</evidence>
<accession>A0A546XUB7</accession>
<evidence type="ECO:0000256" key="2">
    <source>
        <dbReference type="ARBA" id="ARBA00022723"/>
    </source>
</evidence>
<gene>
    <name evidence="6" type="ORF">EXN61_19470</name>
</gene>
<evidence type="ECO:0000313" key="7">
    <source>
        <dbReference type="Proteomes" id="UP000317023"/>
    </source>
</evidence>
<feature type="domain" description="Peptidase M41" evidence="4">
    <location>
        <begin position="83"/>
        <end position="246"/>
    </location>
</feature>
<dbReference type="Gene3D" id="1.20.58.760">
    <property type="entry name" value="Peptidase M41"/>
    <property type="match status" value="1"/>
</dbReference>
<dbReference type="Pfam" id="PF01434">
    <property type="entry name" value="Peptidase_M41"/>
    <property type="match status" value="1"/>
</dbReference>
<name>A0A546XUB7_AGRTU</name>
<organism evidence="6 7">
    <name type="scientific">Agrobacterium tumefaciens</name>
    <dbReference type="NCBI Taxonomy" id="358"/>
    <lineage>
        <taxon>Bacteria</taxon>
        <taxon>Pseudomonadati</taxon>
        <taxon>Pseudomonadota</taxon>
        <taxon>Alphaproteobacteria</taxon>
        <taxon>Hyphomicrobiales</taxon>
        <taxon>Rhizobiaceae</taxon>
        <taxon>Rhizobium/Agrobacterium group</taxon>
        <taxon>Agrobacterium</taxon>
        <taxon>Agrobacterium tumefaciens complex</taxon>
    </lineage>
</organism>
<evidence type="ECO:0000313" key="6">
    <source>
        <dbReference type="EMBL" id="TRB04339.1"/>
    </source>
</evidence>
<dbReference type="PANTHER" id="PTHR23076">
    <property type="entry name" value="METALLOPROTEASE M41 FTSH"/>
    <property type="match status" value="1"/>
</dbReference>
<reference evidence="6 7" key="1">
    <citation type="journal article" date="2019" name="Appl. Microbiol. Biotechnol.">
        <title>Differential efficiency of wild type rhizogenic strains for rol gene transformation of plants.</title>
        <authorList>
            <person name="Desmet S."/>
            <person name="De Keyser E."/>
            <person name="Van Vaerenbergh J."/>
            <person name="Baeyen S."/>
            <person name="Van Huylenbroeck J."/>
            <person name="Geelen D."/>
            <person name="Dhooghe E."/>
        </authorList>
    </citation>
    <scope>NUCLEOTIDE SEQUENCE [LARGE SCALE GENOMIC DNA]</scope>
    <source>
        <strain evidence="6 7">MAFF210266</strain>
    </source>
</reference>
<evidence type="ECO:0000259" key="5">
    <source>
        <dbReference type="Pfam" id="PF17862"/>
    </source>
</evidence>
<keyword evidence="6" id="KW-0645">Protease</keyword>
<comment type="caution">
    <text evidence="6">The sequence shown here is derived from an EMBL/GenBank/DDBJ whole genome shotgun (WGS) entry which is preliminary data.</text>
</comment>
<proteinExistence type="predicted"/>
<dbReference type="GO" id="GO:0030163">
    <property type="term" value="P:protein catabolic process"/>
    <property type="evidence" value="ECO:0007669"/>
    <property type="project" value="TreeGrafter"/>
</dbReference>
<dbReference type="GO" id="GO:0004222">
    <property type="term" value="F:metalloendopeptidase activity"/>
    <property type="evidence" value="ECO:0007669"/>
    <property type="project" value="InterPro"/>
</dbReference>
<feature type="domain" description="AAA ATPase AAA+ lid" evidence="5">
    <location>
        <begin position="26"/>
        <end position="65"/>
    </location>
</feature>
<dbReference type="RefSeq" id="WP_142858558.1">
    <property type="nucleotide sequence ID" value="NZ_SGOE01000006.1"/>
</dbReference>
<keyword evidence="6" id="KW-0378">Hydrolase</keyword>
<dbReference type="Pfam" id="PF17862">
    <property type="entry name" value="AAA_lid_3"/>
    <property type="match status" value="1"/>
</dbReference>
<dbReference type="EMBL" id="SGOE01000006">
    <property type="protein sequence ID" value="TRB04339.1"/>
    <property type="molecule type" value="Genomic_DNA"/>
</dbReference>